<dbReference type="RefSeq" id="WP_022429673.1">
    <property type="nucleotide sequence ID" value="NZ_FR899167.1"/>
</dbReference>
<accession>R7H6J9</accession>
<dbReference type="AlphaFoldDB" id="R7H6J9"/>
<organism evidence="2 3">
    <name type="scientific">Leyella stercorea CAG:629</name>
    <dbReference type="NCBI Taxonomy" id="1263103"/>
    <lineage>
        <taxon>Bacteria</taxon>
        <taxon>Pseudomonadati</taxon>
        <taxon>Bacteroidota</taxon>
        <taxon>Bacteroidia</taxon>
        <taxon>Bacteroidales</taxon>
        <taxon>Prevotellaceae</taxon>
        <taxon>Leyella</taxon>
    </lineage>
</organism>
<evidence type="ECO:0000313" key="3">
    <source>
        <dbReference type="Proteomes" id="UP000018072"/>
    </source>
</evidence>
<evidence type="ECO:0008006" key="4">
    <source>
        <dbReference type="Google" id="ProtNLM"/>
    </source>
</evidence>
<evidence type="ECO:0000313" key="2">
    <source>
        <dbReference type="EMBL" id="CDE34921.1"/>
    </source>
</evidence>
<dbReference type="Proteomes" id="UP000018072">
    <property type="component" value="Unassembled WGS sequence"/>
</dbReference>
<protein>
    <recommendedName>
        <fullName evidence="4">Plethodontid receptivity factor PRF</fullName>
    </recommendedName>
</protein>
<feature type="signal peptide" evidence="1">
    <location>
        <begin position="1"/>
        <end position="20"/>
    </location>
</feature>
<proteinExistence type="predicted"/>
<sequence length="439" mass="48895">MKRISLTLCLLVATCCMSLAQTKVVERSAKKAPEWVNTANPSALVVTVTANTIADAQVKAMAEVTERIILSVASNVSVSQRNESSEIVEDDNVQSRDEFTRLSKIKSANLPFLKGISSNKIAGIYWQRVQDKKTGKSYYEYSVLYPYSRREQRTLQAEFEALDQEMTAKYEALAQKIDNIESVEDIKAATTELNALKAYFFDDVRLEQVEGLKKRYLQLYDALTLTGKFVKRGQYSCQVLLKGRPVKVSTLPTVKSSSVTQLNVRPTTDGTFLVTYDDSECIEDEENTIDVMLRLEGKRLTYKISLTEAGSGFGSQKFSIAPEGKVLLTAAMVDAAEREVTDVTVRLTVNNRNGNKFAVKSFELNVPDIAVPLVFDNVDAIYSTKGLIQIKMLAQGEYSLRQVKKNDFGFVKGTLNVVNPDTGSIEPIKVALPYSTNWE</sequence>
<feature type="chain" id="PRO_5004447023" description="Plethodontid receptivity factor PRF" evidence="1">
    <location>
        <begin position="21"/>
        <end position="439"/>
    </location>
</feature>
<comment type="caution">
    <text evidence="2">The sequence shown here is derived from an EMBL/GenBank/DDBJ whole genome shotgun (WGS) entry which is preliminary data.</text>
</comment>
<evidence type="ECO:0000256" key="1">
    <source>
        <dbReference type="SAM" id="SignalP"/>
    </source>
</evidence>
<name>R7H6J9_9BACT</name>
<reference evidence="2" key="1">
    <citation type="submission" date="2012-11" db="EMBL/GenBank/DDBJ databases">
        <title>Dependencies among metagenomic species, viruses, plasmids and units of genetic variation.</title>
        <authorList>
            <person name="Nielsen H.B."/>
            <person name="Almeida M."/>
            <person name="Juncker A.S."/>
            <person name="Rasmussen S."/>
            <person name="Li J."/>
            <person name="Sunagawa S."/>
            <person name="Plichta D."/>
            <person name="Gautier L."/>
            <person name="Le Chatelier E."/>
            <person name="Peletier E."/>
            <person name="Bonde I."/>
            <person name="Nielsen T."/>
            <person name="Manichanh C."/>
            <person name="Arumugam M."/>
            <person name="Batto J."/>
            <person name="Santos M.B.Q.D."/>
            <person name="Blom N."/>
            <person name="Borruel N."/>
            <person name="Burgdorf K.S."/>
            <person name="Boumezbeur F."/>
            <person name="Casellas F."/>
            <person name="Dore J."/>
            <person name="Guarner F."/>
            <person name="Hansen T."/>
            <person name="Hildebrand F."/>
            <person name="Kaas R.S."/>
            <person name="Kennedy S."/>
            <person name="Kristiansen K."/>
            <person name="Kultima J.R."/>
            <person name="Leonard P."/>
            <person name="Levenez F."/>
            <person name="Lund O."/>
            <person name="Moumen B."/>
            <person name="Le Paslier D."/>
            <person name="Pons N."/>
            <person name="Pedersen O."/>
            <person name="Prifti E."/>
            <person name="Qin J."/>
            <person name="Raes J."/>
            <person name="Tap J."/>
            <person name="Tims S."/>
            <person name="Ussery D.W."/>
            <person name="Yamada T."/>
            <person name="MetaHit consortium"/>
            <person name="Renault P."/>
            <person name="Sicheritz-Ponten T."/>
            <person name="Bork P."/>
            <person name="Wang J."/>
            <person name="Brunak S."/>
            <person name="Ehrlich S.D."/>
        </authorList>
    </citation>
    <scope>NUCLEOTIDE SEQUENCE [LARGE SCALE GENOMIC DNA]</scope>
</reference>
<dbReference type="EMBL" id="CBIT010000275">
    <property type="protein sequence ID" value="CDE34921.1"/>
    <property type="molecule type" value="Genomic_DNA"/>
</dbReference>
<gene>
    <name evidence="2" type="ORF">BN741_00384</name>
</gene>
<keyword evidence="1" id="KW-0732">Signal</keyword>
<dbReference type="STRING" id="1263103.BN741_00384"/>